<evidence type="ECO:0000313" key="11">
    <source>
        <dbReference type="Proteomes" id="UP000267145"/>
    </source>
</evidence>
<dbReference type="GeneID" id="39604495"/>
<dbReference type="PANTHER" id="PTHR10357">
    <property type="entry name" value="ALPHA-AMYLASE FAMILY MEMBER"/>
    <property type="match status" value="1"/>
</dbReference>
<feature type="domain" description="Glycosyl hydrolase family 13 catalytic" evidence="9">
    <location>
        <begin position="19"/>
        <end position="440"/>
    </location>
</feature>
<dbReference type="GO" id="GO:0004556">
    <property type="term" value="F:alpha-amylase activity"/>
    <property type="evidence" value="ECO:0007669"/>
    <property type="project" value="TreeGrafter"/>
</dbReference>
<keyword evidence="6" id="KW-0462">Maltose metabolism</keyword>
<dbReference type="AlphaFoldDB" id="A0A3M9Y122"/>
<dbReference type="GO" id="GO:0004574">
    <property type="term" value="F:oligo-1,6-glucosidase activity"/>
    <property type="evidence" value="ECO:0007669"/>
    <property type="project" value="TreeGrafter"/>
</dbReference>
<comment type="catalytic activity">
    <reaction evidence="1">
        <text>Hydrolysis of terminal, non-reducing (1-&gt;4)-linked alpha-D-glucose residues with release of alpha-D-glucose.</text>
        <dbReference type="EC" id="3.2.1.20"/>
    </reaction>
</comment>
<dbReference type="FunFam" id="3.90.400.10:FF:000003">
    <property type="entry name" value="Probable alpha-glucosidase (Maltase)"/>
    <property type="match status" value="1"/>
</dbReference>
<protein>
    <recommendedName>
        <fullName evidence="8">Alpha-glucosidase</fullName>
        <ecNumber evidence="3">3.2.1.20</ecNumber>
    </recommendedName>
    <alternativeName>
        <fullName evidence="7">Maltase</fullName>
    </alternativeName>
</protein>
<evidence type="ECO:0000256" key="8">
    <source>
        <dbReference type="ARBA" id="ARBA00073730"/>
    </source>
</evidence>
<comment type="similarity">
    <text evidence="2">Belongs to the glycosyl hydrolase 13 family.</text>
</comment>
<dbReference type="STRING" id="1051616.A0A3M9Y122"/>
<proteinExistence type="inferred from homology"/>
<evidence type="ECO:0000259" key="9">
    <source>
        <dbReference type="SMART" id="SM00642"/>
    </source>
</evidence>
<comment type="caution">
    <text evidence="10">The sequence shown here is derived from an EMBL/GenBank/DDBJ whole genome shotgun (WGS) entry which is preliminary data.</text>
</comment>
<dbReference type="InterPro" id="IPR045857">
    <property type="entry name" value="O16G_dom_2"/>
</dbReference>
<dbReference type="PANTHER" id="PTHR10357:SF222">
    <property type="entry name" value="MALTASE MALT (AFU_ORTHOLOGUE AFUA_8G07070)"/>
    <property type="match status" value="1"/>
</dbReference>
<evidence type="ECO:0000256" key="4">
    <source>
        <dbReference type="ARBA" id="ARBA00022801"/>
    </source>
</evidence>
<gene>
    <name evidence="10" type="primary">MAL12_1</name>
    <name evidence="10" type="ORF">D7B24_000806</name>
</gene>
<dbReference type="GO" id="GO:0033934">
    <property type="term" value="F:glucan 1,4-alpha-maltotriohydrolase activity"/>
    <property type="evidence" value="ECO:0007669"/>
    <property type="project" value="TreeGrafter"/>
</dbReference>
<evidence type="ECO:0000256" key="2">
    <source>
        <dbReference type="ARBA" id="ARBA00008061"/>
    </source>
</evidence>
<accession>A0A3M9Y122</accession>
<dbReference type="Gene3D" id="2.60.40.1180">
    <property type="entry name" value="Golgi alpha-mannosidase II"/>
    <property type="match status" value="1"/>
</dbReference>
<keyword evidence="5" id="KW-0326">Glycosidase</keyword>
<dbReference type="Gene3D" id="3.20.20.80">
    <property type="entry name" value="Glycosidases"/>
    <property type="match status" value="1"/>
</dbReference>
<dbReference type="GO" id="GO:0005987">
    <property type="term" value="P:sucrose catabolic process"/>
    <property type="evidence" value="ECO:0007669"/>
    <property type="project" value="TreeGrafter"/>
</dbReference>
<dbReference type="InterPro" id="IPR013780">
    <property type="entry name" value="Glyco_hydro_b"/>
</dbReference>
<dbReference type="Pfam" id="PF00128">
    <property type="entry name" value="Alpha-amylase"/>
    <property type="match status" value="1"/>
</dbReference>
<keyword evidence="4" id="KW-0378">Hydrolase</keyword>
<dbReference type="EC" id="3.2.1.20" evidence="3"/>
<dbReference type="SMART" id="SM00642">
    <property type="entry name" value="Aamy"/>
    <property type="match status" value="1"/>
</dbReference>
<dbReference type="EMBL" id="RBVV01000112">
    <property type="protein sequence ID" value="RNJ54209.1"/>
    <property type="molecule type" value="Genomic_DNA"/>
</dbReference>
<dbReference type="RefSeq" id="XP_028492367.1">
    <property type="nucleotide sequence ID" value="XM_028635054.1"/>
</dbReference>
<name>A0A3M9Y122_9PEZI</name>
<dbReference type="Proteomes" id="UP000267145">
    <property type="component" value="Unassembled WGS sequence"/>
</dbReference>
<evidence type="ECO:0000256" key="7">
    <source>
        <dbReference type="ARBA" id="ARBA00041343"/>
    </source>
</evidence>
<dbReference type="FunFam" id="3.20.20.80:FF:000064">
    <property type="entry name" value="Oligo-1,6-glucosidase"/>
    <property type="match status" value="1"/>
</dbReference>
<dbReference type="GO" id="GO:0000025">
    <property type="term" value="P:maltose catabolic process"/>
    <property type="evidence" value="ECO:0007669"/>
    <property type="project" value="TreeGrafter"/>
</dbReference>
<evidence type="ECO:0000313" key="10">
    <source>
        <dbReference type="EMBL" id="RNJ54209.1"/>
    </source>
</evidence>
<dbReference type="FunFam" id="3.20.20.80:FF:000087">
    <property type="entry name" value="Oligo-1,6-glucosidase IMA1"/>
    <property type="match status" value="1"/>
</dbReference>
<evidence type="ECO:0000256" key="1">
    <source>
        <dbReference type="ARBA" id="ARBA00001657"/>
    </source>
</evidence>
<keyword evidence="11" id="KW-1185">Reference proteome</keyword>
<evidence type="ECO:0000256" key="6">
    <source>
        <dbReference type="ARBA" id="ARBA00026248"/>
    </source>
</evidence>
<reference evidence="10 11" key="1">
    <citation type="submission" date="2018-10" db="EMBL/GenBank/DDBJ databases">
        <title>Genome sequence of Verticillium nonalfalfae VnAa140.</title>
        <authorList>
            <person name="Stajich J.E."/>
            <person name="Kasson M.T."/>
        </authorList>
    </citation>
    <scope>NUCLEOTIDE SEQUENCE [LARGE SCALE GENOMIC DNA]</scope>
    <source>
        <strain evidence="10 11">VnAa140</strain>
    </source>
</reference>
<sequence>MGSVANNPTPWWKDATVYQIYPASFKDGNGDGLGDIPGIISKVDYLANLGVDVVWVSPMYASPQIDMGYDISDYEAVHAPYGTVEDMEKLIAACHARGMKLILDLVINHTSDQHAWFKESRASRDNPKRDWYIWRPARYDADGTRRPPTNWRSYFNGSAWQWDEHTQEYYLHLFATQQPDLNWENDAVREALHESAMRFWLRRGVDGFRVDTVNMYSKGVELRDAPVVDPNNYEQPAWCMYANGPRMHEFLRAMNTQVLDAYDAMTVGELPHTPDPAHVRRYVGAGDRQLNMVFQFDIVDLGQGAEHKYAWRPWALPDLKALVAKWQQFIDGTDAWTTVFCENHDQGRSVSRLGSDDPRWRAVSAKMLALMLCSLTGTLFVYQGQEIGMTNVPADWPIDEYQDIEALNYYRALEARPGTTDAEKRYAMESINLLGRDNARIPMQWDDAPHAGFTDADGAKPWMRVHDLYPEINVAKQEREPDSVLHFWRALLRLRKHHRDLLIHGAFAVHDDADPHTFVFSKTHGDRTAVVALNFTAEDRPVTLPAVKGLRAEVGNYDDVRARDEADVGGGARVLRPWEGRLYLQ</sequence>
<dbReference type="CDD" id="cd11333">
    <property type="entry name" value="AmyAc_SI_OligoGlu_DGase"/>
    <property type="match status" value="1"/>
</dbReference>
<dbReference type="GO" id="GO:0004575">
    <property type="term" value="F:sucrose alpha-glucosidase activity"/>
    <property type="evidence" value="ECO:0007669"/>
    <property type="project" value="TreeGrafter"/>
</dbReference>
<dbReference type="InterPro" id="IPR006047">
    <property type="entry name" value="GH13_cat_dom"/>
</dbReference>
<organism evidence="10 11">
    <name type="scientific">Verticillium nonalfalfae</name>
    <dbReference type="NCBI Taxonomy" id="1051616"/>
    <lineage>
        <taxon>Eukaryota</taxon>
        <taxon>Fungi</taxon>
        <taxon>Dikarya</taxon>
        <taxon>Ascomycota</taxon>
        <taxon>Pezizomycotina</taxon>
        <taxon>Sordariomycetes</taxon>
        <taxon>Hypocreomycetidae</taxon>
        <taxon>Glomerellales</taxon>
        <taxon>Plectosphaerellaceae</taxon>
        <taxon>Verticillium</taxon>
    </lineage>
</organism>
<dbReference type="SUPFAM" id="SSF51011">
    <property type="entry name" value="Glycosyl hydrolase domain"/>
    <property type="match status" value="1"/>
</dbReference>
<evidence type="ECO:0000256" key="5">
    <source>
        <dbReference type="ARBA" id="ARBA00023295"/>
    </source>
</evidence>
<dbReference type="InterPro" id="IPR017853">
    <property type="entry name" value="GH"/>
</dbReference>
<dbReference type="GO" id="GO:0004558">
    <property type="term" value="F:alpha-1,4-glucosidase activity"/>
    <property type="evidence" value="ECO:0007669"/>
    <property type="project" value="UniProtKB-EC"/>
</dbReference>
<dbReference type="Gene3D" id="3.90.400.10">
    <property type="entry name" value="Oligo-1,6-glucosidase, Domain 2"/>
    <property type="match status" value="1"/>
</dbReference>
<dbReference type="SUPFAM" id="SSF51445">
    <property type="entry name" value="(Trans)glycosidases"/>
    <property type="match status" value="1"/>
</dbReference>
<evidence type="ECO:0000256" key="3">
    <source>
        <dbReference type="ARBA" id="ARBA00012741"/>
    </source>
</evidence>